<protein>
    <submittedName>
        <fullName evidence="2">Uncharacterized protein</fullName>
    </submittedName>
</protein>
<evidence type="ECO:0000256" key="1">
    <source>
        <dbReference type="SAM" id="MobiDB-lite"/>
    </source>
</evidence>
<gene>
    <name evidence="2" type="ORF">MOOR_21470</name>
</gene>
<proteinExistence type="predicted"/>
<feature type="compositionally biased region" description="Polar residues" evidence="1">
    <location>
        <begin position="19"/>
        <end position="30"/>
    </location>
</feature>
<dbReference type="EMBL" id="MIHH01000013">
    <property type="protein sequence ID" value="OIQ08293.1"/>
    <property type="molecule type" value="Genomic_DNA"/>
</dbReference>
<accession>A0A1J5JGJ3</accession>
<evidence type="ECO:0000313" key="2">
    <source>
        <dbReference type="EMBL" id="OIQ08293.1"/>
    </source>
</evidence>
<comment type="caution">
    <text evidence="2">The sequence shown here is derived from an EMBL/GenBank/DDBJ whole genome shotgun (WGS) entry which is preliminary data.</text>
</comment>
<feature type="compositionally biased region" description="Low complexity" evidence="1">
    <location>
        <begin position="75"/>
        <end position="99"/>
    </location>
</feature>
<reference evidence="2 3" key="1">
    <citation type="submission" date="2016-08" db="EMBL/GenBank/DDBJ databases">
        <title>Genome-based comparison of Moorella thermoacetic strains.</title>
        <authorList>
            <person name="Poehlein A."/>
            <person name="Bengelsdorf F.R."/>
            <person name="Esser C."/>
            <person name="Duerre P."/>
            <person name="Daniel R."/>
        </authorList>
    </citation>
    <scope>NUCLEOTIDE SEQUENCE [LARGE SCALE GENOMIC DNA]</scope>
    <source>
        <strain evidence="2 3">DSM 11768</strain>
    </source>
</reference>
<dbReference type="Proteomes" id="UP000182743">
    <property type="component" value="Unassembled WGS sequence"/>
</dbReference>
<sequence>MASWTVLISWYSSTSTSANRCRSSRATSEGCSRPGPAPSSRSTRRQRCSRSLKSIRLRRPFASRRAASKRRTRPTRVVTSSPDRSSSARTAASSRQRSSFKAYRRSLAWFLSLPALSFRTGSTSSPRAALSRPKWTAASLAFSSSQGRSPTSSRSRVTCSFSFSRFSR</sequence>
<name>A0A1J5JGJ3_NEOTH</name>
<organism evidence="2 3">
    <name type="scientific">Neomoorella thermoacetica</name>
    <name type="common">Clostridium thermoaceticum</name>
    <dbReference type="NCBI Taxonomy" id="1525"/>
    <lineage>
        <taxon>Bacteria</taxon>
        <taxon>Bacillati</taxon>
        <taxon>Bacillota</taxon>
        <taxon>Clostridia</taxon>
        <taxon>Neomoorellales</taxon>
        <taxon>Neomoorellaceae</taxon>
        <taxon>Neomoorella</taxon>
    </lineage>
</organism>
<evidence type="ECO:0000313" key="3">
    <source>
        <dbReference type="Proteomes" id="UP000182743"/>
    </source>
</evidence>
<feature type="region of interest" description="Disordered" evidence="1">
    <location>
        <begin position="19"/>
        <end position="99"/>
    </location>
</feature>
<dbReference type="AlphaFoldDB" id="A0A1J5JGJ3"/>
<feature type="compositionally biased region" description="Basic residues" evidence="1">
    <location>
        <begin position="42"/>
        <end position="74"/>
    </location>
</feature>